<dbReference type="PANTHER" id="PTHR47189:SF1">
    <property type="entry name" value="MHC CLASS II TRANSACTIVATOR"/>
    <property type="match status" value="1"/>
</dbReference>
<proteinExistence type="predicted"/>
<dbReference type="EMBL" id="VWZJ01007506">
    <property type="protein sequence ID" value="NXG61132.1"/>
    <property type="molecule type" value="Genomic_DNA"/>
</dbReference>
<gene>
    <name evidence="3" type="primary">Ciita_1</name>
    <name evidence="3" type="ORF">HEMCOM_R00490</name>
</gene>
<organism evidence="3 4">
    <name type="scientific">Hemiprocne comata</name>
    <dbReference type="NCBI Taxonomy" id="243314"/>
    <lineage>
        <taxon>Eukaryota</taxon>
        <taxon>Metazoa</taxon>
        <taxon>Chordata</taxon>
        <taxon>Craniata</taxon>
        <taxon>Vertebrata</taxon>
        <taxon>Euteleostomi</taxon>
        <taxon>Archelosauria</taxon>
        <taxon>Archosauria</taxon>
        <taxon>Dinosauria</taxon>
        <taxon>Saurischia</taxon>
        <taxon>Theropoda</taxon>
        <taxon>Coelurosauria</taxon>
        <taxon>Aves</taxon>
        <taxon>Neognathae</taxon>
        <taxon>Neoaves</taxon>
        <taxon>Strisores</taxon>
        <taxon>Apodiformes</taxon>
        <taxon>Apodidae</taxon>
        <taxon>Hemiprocninae</taxon>
        <taxon>Hemiprocne</taxon>
    </lineage>
</organism>
<dbReference type="PANTHER" id="PTHR47189">
    <property type="entry name" value="MHC CLASS II TRANSACTIVATOR"/>
    <property type="match status" value="1"/>
</dbReference>
<protein>
    <submittedName>
        <fullName evidence="3">C2TA protein</fullName>
    </submittedName>
</protein>
<comment type="caution">
    <text evidence="3">The sequence shown here is derived from an EMBL/GenBank/DDBJ whole genome shotgun (WGS) entry which is preliminary data.</text>
</comment>
<keyword evidence="4" id="KW-1185">Reference proteome</keyword>
<dbReference type="AlphaFoldDB" id="A0A7K9DAJ8"/>
<accession>A0A7K9DAJ8</accession>
<keyword evidence="1" id="KW-0433">Leucine-rich repeat</keyword>
<sequence length="215" mass="23792">MDSAFLPENGYPDMLHSDLDLLHSLLDPKPSGNEEGDFFAVLDPEVDASNCEQSNNMDFLNPKESDENGEELYLCFNTIDAYARIAELAEYVLKDQQEEHMEDIFAGSLILDEMAAENTEKFTDVEMQKCHKRTFLSSAESCSDASVPKYRKIVEAPAVSAGNGSLLAMPLNSHPATSASLSNQHMSFSVPAANELERRFIIPGMYSTALGLHLY</sequence>
<reference evidence="3 4" key="1">
    <citation type="submission" date="2019-09" db="EMBL/GenBank/DDBJ databases">
        <title>Bird 10,000 Genomes (B10K) Project - Family phase.</title>
        <authorList>
            <person name="Zhang G."/>
        </authorList>
    </citation>
    <scope>NUCLEOTIDE SEQUENCE [LARGE SCALE GENOMIC DNA]</scope>
    <source>
        <strain evidence="3">B10K-DU-001-23</strain>
        <tissue evidence="3">Muscle</tissue>
    </source>
</reference>
<feature type="non-terminal residue" evidence="3">
    <location>
        <position position="215"/>
    </location>
</feature>
<keyword evidence="2" id="KW-0677">Repeat</keyword>
<name>A0A7K9DAJ8_9AVES</name>
<evidence type="ECO:0000313" key="3">
    <source>
        <dbReference type="EMBL" id="NXG61132.1"/>
    </source>
</evidence>
<evidence type="ECO:0000256" key="2">
    <source>
        <dbReference type="ARBA" id="ARBA00022737"/>
    </source>
</evidence>
<dbReference type="OrthoDB" id="120976at2759"/>
<dbReference type="GO" id="GO:0045345">
    <property type="term" value="P:positive regulation of MHC class I biosynthetic process"/>
    <property type="evidence" value="ECO:0007669"/>
    <property type="project" value="TreeGrafter"/>
</dbReference>
<feature type="non-terminal residue" evidence="3">
    <location>
        <position position="1"/>
    </location>
</feature>
<evidence type="ECO:0000256" key="1">
    <source>
        <dbReference type="ARBA" id="ARBA00022614"/>
    </source>
</evidence>
<dbReference type="GO" id="GO:0045348">
    <property type="term" value="P:positive regulation of MHC class II biosynthetic process"/>
    <property type="evidence" value="ECO:0007669"/>
    <property type="project" value="TreeGrafter"/>
</dbReference>
<dbReference type="GO" id="GO:0045944">
    <property type="term" value="P:positive regulation of transcription by RNA polymerase II"/>
    <property type="evidence" value="ECO:0007669"/>
    <property type="project" value="TreeGrafter"/>
</dbReference>
<evidence type="ECO:0000313" key="4">
    <source>
        <dbReference type="Proteomes" id="UP000518305"/>
    </source>
</evidence>
<dbReference type="Proteomes" id="UP000518305">
    <property type="component" value="Unassembled WGS sequence"/>
</dbReference>